<dbReference type="InterPro" id="IPR016032">
    <property type="entry name" value="Sig_transdc_resp-reg_C-effctor"/>
</dbReference>
<comment type="caution">
    <text evidence="5">The sequence shown here is derived from an EMBL/GenBank/DDBJ whole genome shotgun (WGS) entry which is preliminary data.</text>
</comment>
<evidence type="ECO:0000256" key="2">
    <source>
        <dbReference type="PROSITE-ProRule" id="PRU00169"/>
    </source>
</evidence>
<dbReference type="InterPro" id="IPR039420">
    <property type="entry name" value="WalR-like"/>
</dbReference>
<gene>
    <name evidence="5" type="ORF">HD597_012538</name>
</gene>
<dbReference type="SMART" id="SM00421">
    <property type="entry name" value="HTH_LUXR"/>
    <property type="match status" value="1"/>
</dbReference>
<dbReference type="EMBL" id="JAMZEB010000002">
    <property type="protein sequence ID" value="MCP2365518.1"/>
    <property type="molecule type" value="Genomic_DNA"/>
</dbReference>
<dbReference type="InterPro" id="IPR011006">
    <property type="entry name" value="CheY-like_superfamily"/>
</dbReference>
<dbReference type="PROSITE" id="PS50110">
    <property type="entry name" value="RESPONSE_REGULATORY"/>
    <property type="match status" value="1"/>
</dbReference>
<dbReference type="Proteomes" id="UP001139648">
    <property type="component" value="Unassembled WGS sequence"/>
</dbReference>
<dbReference type="CDD" id="cd06170">
    <property type="entry name" value="LuxR_C_like"/>
    <property type="match status" value="1"/>
</dbReference>
<dbReference type="RefSeq" id="WP_253758867.1">
    <property type="nucleotide sequence ID" value="NZ_BAABKA010000055.1"/>
</dbReference>
<proteinExistence type="predicted"/>
<dbReference type="PROSITE" id="PS50043">
    <property type="entry name" value="HTH_LUXR_2"/>
    <property type="match status" value="1"/>
</dbReference>
<dbReference type="GO" id="GO:0003677">
    <property type="term" value="F:DNA binding"/>
    <property type="evidence" value="ECO:0007669"/>
    <property type="project" value="UniProtKB-KW"/>
</dbReference>
<dbReference type="Pfam" id="PF00196">
    <property type="entry name" value="GerE"/>
    <property type="match status" value="1"/>
</dbReference>
<dbReference type="SUPFAM" id="SSF46894">
    <property type="entry name" value="C-terminal effector domain of the bipartite response regulators"/>
    <property type="match status" value="1"/>
</dbReference>
<sequence length="201" mass="21461">MIRVLLAEDMRILREALAGLLRLEADFDVVAEVEHGDAIVPAALEHRPDVAVIDIQLPGMDGLDAAARLRERLPACRALILTAIGRPANLRRGIAAEVAGFMLKDAGPDELVSAIRTVAAGGRVLDPQLAYAALGAADSPLSEREADVLRLTARGATPREVAGQLHLTYGTVRNYLASAVTKLHARNRVDAIRIATEAGWL</sequence>
<evidence type="ECO:0000259" key="4">
    <source>
        <dbReference type="PROSITE" id="PS50110"/>
    </source>
</evidence>
<dbReference type="GO" id="GO:0000160">
    <property type="term" value="P:phosphorelay signal transduction system"/>
    <property type="evidence" value="ECO:0007669"/>
    <property type="project" value="InterPro"/>
</dbReference>
<dbReference type="AlphaFoldDB" id="A0A9X2H3Y0"/>
<evidence type="ECO:0000259" key="3">
    <source>
        <dbReference type="PROSITE" id="PS50043"/>
    </source>
</evidence>
<keyword evidence="2" id="KW-0597">Phosphoprotein</keyword>
<keyword evidence="6" id="KW-1185">Reference proteome</keyword>
<accession>A0A9X2H3Y0</accession>
<dbReference type="GO" id="GO:0006355">
    <property type="term" value="P:regulation of DNA-templated transcription"/>
    <property type="evidence" value="ECO:0007669"/>
    <property type="project" value="InterPro"/>
</dbReference>
<evidence type="ECO:0000256" key="1">
    <source>
        <dbReference type="ARBA" id="ARBA00023125"/>
    </source>
</evidence>
<evidence type="ECO:0000313" key="5">
    <source>
        <dbReference type="EMBL" id="MCP2365518.1"/>
    </source>
</evidence>
<evidence type="ECO:0000313" key="6">
    <source>
        <dbReference type="Proteomes" id="UP001139648"/>
    </source>
</evidence>
<protein>
    <submittedName>
        <fullName evidence="5">Two-component system response regulator DesR</fullName>
    </submittedName>
</protein>
<dbReference type="SMART" id="SM00448">
    <property type="entry name" value="REC"/>
    <property type="match status" value="1"/>
</dbReference>
<dbReference type="PANTHER" id="PTHR43214:SF42">
    <property type="entry name" value="TRANSCRIPTIONAL REGULATORY PROTEIN DESR"/>
    <property type="match status" value="1"/>
</dbReference>
<name>A0A9X2H3Y0_9ACTN</name>
<dbReference type="InterPro" id="IPR001789">
    <property type="entry name" value="Sig_transdc_resp-reg_receiver"/>
</dbReference>
<feature type="domain" description="Response regulatory" evidence="4">
    <location>
        <begin position="3"/>
        <end position="119"/>
    </location>
</feature>
<organism evidence="5 6">
    <name type="scientific">Nonomuraea thailandensis</name>
    <dbReference type="NCBI Taxonomy" id="1188745"/>
    <lineage>
        <taxon>Bacteria</taxon>
        <taxon>Bacillati</taxon>
        <taxon>Actinomycetota</taxon>
        <taxon>Actinomycetes</taxon>
        <taxon>Streptosporangiales</taxon>
        <taxon>Streptosporangiaceae</taxon>
        <taxon>Nonomuraea</taxon>
    </lineage>
</organism>
<feature type="modified residue" description="4-aspartylphosphate" evidence="2">
    <location>
        <position position="54"/>
    </location>
</feature>
<dbReference type="PRINTS" id="PR00038">
    <property type="entry name" value="HTHLUXR"/>
</dbReference>
<dbReference type="Pfam" id="PF00072">
    <property type="entry name" value="Response_reg"/>
    <property type="match status" value="1"/>
</dbReference>
<reference evidence="5" key="1">
    <citation type="submission" date="2022-06" db="EMBL/GenBank/DDBJ databases">
        <title>Sequencing the genomes of 1000 actinobacteria strains.</title>
        <authorList>
            <person name="Klenk H.-P."/>
        </authorList>
    </citation>
    <scope>NUCLEOTIDE SEQUENCE</scope>
    <source>
        <strain evidence="5">DSM 46694</strain>
    </source>
</reference>
<dbReference type="InterPro" id="IPR000792">
    <property type="entry name" value="Tscrpt_reg_LuxR_C"/>
</dbReference>
<feature type="domain" description="HTH luxR-type" evidence="3">
    <location>
        <begin position="134"/>
        <end position="199"/>
    </location>
</feature>
<keyword evidence="1" id="KW-0238">DNA-binding</keyword>
<dbReference type="Gene3D" id="3.40.50.2300">
    <property type="match status" value="1"/>
</dbReference>
<dbReference type="SUPFAM" id="SSF52172">
    <property type="entry name" value="CheY-like"/>
    <property type="match status" value="1"/>
</dbReference>
<dbReference type="PANTHER" id="PTHR43214">
    <property type="entry name" value="TWO-COMPONENT RESPONSE REGULATOR"/>
    <property type="match status" value="1"/>
</dbReference>